<keyword evidence="2" id="KW-0472">Membrane</keyword>
<evidence type="ECO:0000313" key="4">
    <source>
        <dbReference type="Proteomes" id="UP001652461"/>
    </source>
</evidence>
<organism evidence="3 4">
    <name type="scientific">Laedolimicola ammoniilytica</name>
    <dbReference type="NCBI Taxonomy" id="2981771"/>
    <lineage>
        <taxon>Bacteria</taxon>
        <taxon>Bacillati</taxon>
        <taxon>Bacillota</taxon>
        <taxon>Clostridia</taxon>
        <taxon>Lachnospirales</taxon>
        <taxon>Lachnospiraceae</taxon>
        <taxon>Laedolimicola</taxon>
    </lineage>
</organism>
<dbReference type="Proteomes" id="UP001652461">
    <property type="component" value="Unassembled WGS sequence"/>
</dbReference>
<feature type="region of interest" description="Disordered" evidence="1">
    <location>
        <begin position="51"/>
        <end position="70"/>
    </location>
</feature>
<accession>A0ABT2RT19</accession>
<feature type="transmembrane region" description="Helical" evidence="2">
    <location>
        <begin position="92"/>
        <end position="117"/>
    </location>
</feature>
<evidence type="ECO:0000313" key="3">
    <source>
        <dbReference type="EMBL" id="MCU6695456.1"/>
    </source>
</evidence>
<keyword evidence="4" id="KW-1185">Reference proteome</keyword>
<comment type="caution">
    <text evidence="3">The sequence shown here is derived from an EMBL/GenBank/DDBJ whole genome shotgun (WGS) entry which is preliminary data.</text>
</comment>
<reference evidence="3 4" key="1">
    <citation type="journal article" date="2021" name="ISME Commun">
        <title>Automated analysis of genomic sequences facilitates high-throughput and comprehensive description of bacteria.</title>
        <authorList>
            <person name="Hitch T.C.A."/>
        </authorList>
    </citation>
    <scope>NUCLEOTIDE SEQUENCE [LARGE SCALE GENOMIC DNA]</scope>
    <source>
        <strain evidence="3 4">Sanger_04</strain>
    </source>
</reference>
<evidence type="ECO:0000256" key="2">
    <source>
        <dbReference type="SAM" id="Phobius"/>
    </source>
</evidence>
<sequence length="278" mass="31755">MSEKKFHEWISSEFEKEADDLERRLKEREAANPELAAMKMPDDSFDDLMRRIEAGKKAETDDLEKETGTDHVVSLEEHPASGRKPFRMQKRVLLAVAAAAVLVVATGVGATGAKLFVPKVENSGEDREFNTTINSGDVASYEEVTEDEAYEEIEERLGIQALRLGSKPQKMVLDKVYIDENMGEAQMEFIYKEQILTVYENKQMDEATFEKNLDGKHVDIIETFYNSLKLEIIETDRGDGKKTYSTQIEQGNAYYYIDGNLDLETFEEILEEIYFKSV</sequence>
<dbReference type="RefSeq" id="WP_158361405.1">
    <property type="nucleotide sequence ID" value="NZ_JAOQKC010000001.1"/>
</dbReference>
<protein>
    <submittedName>
        <fullName evidence="3">DUF4367 domain-containing protein</fullName>
    </submittedName>
</protein>
<proteinExistence type="predicted"/>
<evidence type="ECO:0000256" key="1">
    <source>
        <dbReference type="SAM" id="MobiDB-lite"/>
    </source>
</evidence>
<name>A0ABT2RT19_9FIRM</name>
<dbReference type="EMBL" id="JAOQKC010000001">
    <property type="protein sequence ID" value="MCU6695456.1"/>
    <property type="molecule type" value="Genomic_DNA"/>
</dbReference>
<keyword evidence="2" id="KW-1133">Transmembrane helix</keyword>
<keyword evidence="2" id="KW-0812">Transmembrane</keyword>
<gene>
    <name evidence="3" type="ORF">OCV63_00885</name>
</gene>